<organism evidence="1 2">
    <name type="scientific">Vibrio phage YC</name>
    <dbReference type="NCBI Taxonomy" id="2267403"/>
    <lineage>
        <taxon>Viruses</taxon>
        <taxon>Duplodnaviria</taxon>
        <taxon>Heunggongvirae</taxon>
        <taxon>Uroviricota</taxon>
        <taxon>Caudoviricetes</taxon>
        <taxon>Pantevenvirales</taxon>
        <taxon>Ackermannviridae</taxon>
        <taxon>Campanilevirus</taxon>
        <taxon>Campanilevirus YC</taxon>
    </lineage>
</organism>
<sequence>MSENSKYRIGVSGAELLRLLQAIPEKIDKTSISQLLEDTNADTVPSSKIFNQYITSLQSGTQGEGLKAAIEAIPDCNIFTDAQKEAIENVALRFIGTTANTSTLGSINTSSFTGGEVILILSNEFGNADFLYWSTSDSEWEATNPLALHRTVTVDSAGASVIKSFPKASYTVMTMRVTAKSNTKFHKCDIDVGVMGDDVFPMAYAELCSEDDIEANGLFDVSANYVSATETVEVVLTTKDPNTNIQAQIISAY</sequence>
<keyword evidence="2" id="KW-1185">Reference proteome</keyword>
<dbReference type="Proteomes" id="UP000260311">
    <property type="component" value="Segment"/>
</dbReference>
<dbReference type="GeneID" id="55608486"/>
<dbReference type="EMBL" id="MH375644">
    <property type="protein sequence ID" value="AXC34408.1"/>
    <property type="molecule type" value="Genomic_DNA"/>
</dbReference>
<proteinExistence type="predicted"/>
<evidence type="ECO:0000313" key="1">
    <source>
        <dbReference type="EMBL" id="AXC34408.1"/>
    </source>
</evidence>
<accession>A0A384ZRY8</accession>
<evidence type="ECO:0000313" key="2">
    <source>
        <dbReference type="Proteomes" id="UP000260311"/>
    </source>
</evidence>
<name>A0A384ZRY8_9CAUD</name>
<protein>
    <submittedName>
        <fullName evidence="1">Uncharacterized protein</fullName>
    </submittedName>
</protein>
<dbReference type="RefSeq" id="YP_009838254.1">
    <property type="nucleotide sequence ID" value="NC_048709.1"/>
</dbReference>
<dbReference type="KEGG" id="vg:55608486"/>
<reference evidence="1 2" key="1">
    <citation type="submission" date="2018-05" db="EMBL/GenBank/DDBJ databases">
        <title>The genome of Vibrio coralliilyticus phage YC.</title>
        <authorList>
            <person name="Benler S."/>
        </authorList>
    </citation>
    <scope>NUCLEOTIDE SEQUENCE [LARGE SCALE GENOMIC DNA]</scope>
</reference>